<dbReference type="PROSITE" id="PS00723">
    <property type="entry name" value="POLYPRENYL_SYNTHASE_1"/>
    <property type="match status" value="1"/>
</dbReference>
<dbReference type="Pfam" id="PF00348">
    <property type="entry name" value="polyprenyl_synt"/>
    <property type="match status" value="1"/>
</dbReference>
<evidence type="ECO:0000256" key="3">
    <source>
        <dbReference type="ARBA" id="ARBA00012439"/>
    </source>
</evidence>
<organism evidence="13 14">
    <name type="scientific">Fonticella tunisiensis</name>
    <dbReference type="NCBI Taxonomy" id="1096341"/>
    <lineage>
        <taxon>Bacteria</taxon>
        <taxon>Bacillati</taxon>
        <taxon>Bacillota</taxon>
        <taxon>Clostridia</taxon>
        <taxon>Eubacteriales</taxon>
        <taxon>Clostridiaceae</taxon>
        <taxon>Fonticella</taxon>
    </lineage>
</organism>
<evidence type="ECO:0000313" key="14">
    <source>
        <dbReference type="Proteomes" id="UP000295325"/>
    </source>
</evidence>
<comment type="caution">
    <text evidence="13">The sequence shown here is derived from an EMBL/GenBank/DDBJ whole genome shotgun (WGS) entry which is preliminary data.</text>
</comment>
<dbReference type="PANTHER" id="PTHR43281">
    <property type="entry name" value="FARNESYL DIPHOSPHATE SYNTHASE"/>
    <property type="match status" value="1"/>
</dbReference>
<dbReference type="GO" id="GO:0005737">
    <property type="term" value="C:cytoplasm"/>
    <property type="evidence" value="ECO:0007669"/>
    <property type="project" value="UniProtKB-ARBA"/>
</dbReference>
<dbReference type="InterPro" id="IPR000092">
    <property type="entry name" value="Polyprenyl_synt"/>
</dbReference>
<dbReference type="InterPro" id="IPR033749">
    <property type="entry name" value="Polyprenyl_synt_CS"/>
</dbReference>
<dbReference type="GO" id="GO:0016114">
    <property type="term" value="P:terpenoid biosynthetic process"/>
    <property type="evidence" value="ECO:0007669"/>
    <property type="project" value="UniProtKB-ARBA"/>
</dbReference>
<gene>
    <name evidence="13" type="ORF">EDD71_105118</name>
</gene>
<evidence type="ECO:0000256" key="10">
    <source>
        <dbReference type="ARBA" id="ARBA00032873"/>
    </source>
</evidence>
<keyword evidence="5 12" id="KW-0808">Transferase</keyword>
<evidence type="ECO:0000256" key="9">
    <source>
        <dbReference type="ARBA" id="ARBA00032380"/>
    </source>
</evidence>
<name>A0A4R7KSI6_9CLOT</name>
<keyword evidence="7" id="KW-0460">Magnesium</keyword>
<evidence type="ECO:0000256" key="4">
    <source>
        <dbReference type="ARBA" id="ARBA00015100"/>
    </source>
</evidence>
<sequence>MNFNEKLKSKQDLINSYLREYINIKDAPEKIVEAMKYSLMIGGKRIRPMLAISICEALEGDLNEVMPFACGLELIHTYSLIHDDLPSMDNDDLRRGKPTNHKVFGEAIAILAGDGLLNSAFEIMLDAAASGGYKNKYIRAIAVIARASGVKGMIGGQVIDMESEGKNIDIDTLYEMHSKKTGALIEAACIIGGIIADREDKLEEIRNYSKNLGIAFQIVDDILDCVGDSSKLGKMVGSDEVNGKSTFVSILGLDKSKRLAEKYSKSAREIAKVLDSTGFLVELTDFLLNRDH</sequence>
<proteinExistence type="inferred from homology"/>
<comment type="similarity">
    <text evidence="2 12">Belongs to the FPP/GGPP synthase family.</text>
</comment>
<accession>A0A4R7KSI6</accession>
<dbReference type="AlphaFoldDB" id="A0A4R7KSI6"/>
<dbReference type="FunFam" id="1.10.600.10:FF:000001">
    <property type="entry name" value="Geranylgeranyl diphosphate synthase"/>
    <property type="match status" value="1"/>
</dbReference>
<dbReference type="SFLD" id="SFLDS00005">
    <property type="entry name" value="Isoprenoid_Synthase_Type_I"/>
    <property type="match status" value="1"/>
</dbReference>
<dbReference type="OrthoDB" id="9805316at2"/>
<dbReference type="SFLD" id="SFLDG01017">
    <property type="entry name" value="Polyprenyl_Transferase_Like"/>
    <property type="match status" value="1"/>
</dbReference>
<evidence type="ECO:0000256" key="11">
    <source>
        <dbReference type="ARBA" id="ARBA00049399"/>
    </source>
</evidence>
<dbReference type="NCBIfam" id="NF045485">
    <property type="entry name" value="FPPsyn"/>
    <property type="match status" value="1"/>
</dbReference>
<evidence type="ECO:0000256" key="8">
    <source>
        <dbReference type="ARBA" id="ARBA00023229"/>
    </source>
</evidence>
<keyword evidence="14" id="KW-1185">Reference proteome</keyword>
<dbReference type="RefSeq" id="WP_133627569.1">
    <property type="nucleotide sequence ID" value="NZ_SOAZ01000005.1"/>
</dbReference>
<dbReference type="PROSITE" id="PS00444">
    <property type="entry name" value="POLYPRENYL_SYNTHASE_2"/>
    <property type="match status" value="1"/>
</dbReference>
<dbReference type="EMBL" id="SOAZ01000005">
    <property type="protein sequence ID" value="TDT61938.1"/>
    <property type="molecule type" value="Genomic_DNA"/>
</dbReference>
<comment type="cofactor">
    <cofactor evidence="1">
        <name>Mg(2+)</name>
        <dbReference type="ChEBI" id="CHEBI:18420"/>
    </cofactor>
</comment>
<dbReference type="GO" id="GO:0046872">
    <property type="term" value="F:metal ion binding"/>
    <property type="evidence" value="ECO:0007669"/>
    <property type="project" value="UniProtKB-KW"/>
</dbReference>
<dbReference type="SUPFAM" id="SSF48576">
    <property type="entry name" value="Terpenoid synthases"/>
    <property type="match status" value="1"/>
</dbReference>
<dbReference type="InterPro" id="IPR053378">
    <property type="entry name" value="Prenyl_diphosphate_synthase"/>
</dbReference>
<evidence type="ECO:0000313" key="13">
    <source>
        <dbReference type="EMBL" id="TDT61938.1"/>
    </source>
</evidence>
<dbReference type="EC" id="2.5.1.10" evidence="3"/>
<dbReference type="Proteomes" id="UP000295325">
    <property type="component" value="Unassembled WGS sequence"/>
</dbReference>
<evidence type="ECO:0000256" key="5">
    <source>
        <dbReference type="ARBA" id="ARBA00022679"/>
    </source>
</evidence>
<reference evidence="13 14" key="1">
    <citation type="submission" date="2019-03" db="EMBL/GenBank/DDBJ databases">
        <title>Genomic Encyclopedia of Type Strains, Phase IV (KMG-IV): sequencing the most valuable type-strain genomes for metagenomic binning, comparative biology and taxonomic classification.</title>
        <authorList>
            <person name="Goeker M."/>
        </authorList>
    </citation>
    <scope>NUCLEOTIDE SEQUENCE [LARGE SCALE GENOMIC DNA]</scope>
    <source>
        <strain evidence="13 14">DSM 24455</strain>
    </source>
</reference>
<evidence type="ECO:0000256" key="12">
    <source>
        <dbReference type="RuleBase" id="RU004466"/>
    </source>
</evidence>
<dbReference type="CDD" id="cd00685">
    <property type="entry name" value="Trans_IPPS_HT"/>
    <property type="match status" value="1"/>
</dbReference>
<dbReference type="PANTHER" id="PTHR43281:SF1">
    <property type="entry name" value="FARNESYL DIPHOSPHATE SYNTHASE"/>
    <property type="match status" value="1"/>
</dbReference>
<dbReference type="Gene3D" id="1.10.600.10">
    <property type="entry name" value="Farnesyl Diphosphate Synthase"/>
    <property type="match status" value="1"/>
</dbReference>
<evidence type="ECO:0000256" key="2">
    <source>
        <dbReference type="ARBA" id="ARBA00006706"/>
    </source>
</evidence>
<protein>
    <recommendedName>
        <fullName evidence="4">Farnesyl diphosphate synthase</fullName>
        <ecNumber evidence="3">2.5.1.10</ecNumber>
    </recommendedName>
    <alternativeName>
        <fullName evidence="10">(2E,6E)-farnesyl diphosphate synthase</fullName>
    </alternativeName>
    <alternativeName>
        <fullName evidence="9">Geranyltranstransferase</fullName>
    </alternativeName>
</protein>
<evidence type="ECO:0000256" key="6">
    <source>
        <dbReference type="ARBA" id="ARBA00022723"/>
    </source>
</evidence>
<dbReference type="InterPro" id="IPR008949">
    <property type="entry name" value="Isoprenoid_synthase_dom_sf"/>
</dbReference>
<dbReference type="GO" id="GO:0004337">
    <property type="term" value="F:(2E,6E)-farnesyl diphosphate synthase activity"/>
    <property type="evidence" value="ECO:0007669"/>
    <property type="project" value="UniProtKB-EC"/>
</dbReference>
<keyword evidence="8" id="KW-0414">Isoprene biosynthesis</keyword>
<evidence type="ECO:0000256" key="1">
    <source>
        <dbReference type="ARBA" id="ARBA00001946"/>
    </source>
</evidence>
<comment type="catalytic activity">
    <reaction evidence="11">
        <text>isopentenyl diphosphate + (2E)-geranyl diphosphate = (2E,6E)-farnesyl diphosphate + diphosphate</text>
        <dbReference type="Rhea" id="RHEA:19361"/>
        <dbReference type="ChEBI" id="CHEBI:33019"/>
        <dbReference type="ChEBI" id="CHEBI:58057"/>
        <dbReference type="ChEBI" id="CHEBI:128769"/>
        <dbReference type="ChEBI" id="CHEBI:175763"/>
        <dbReference type="EC" id="2.5.1.10"/>
    </reaction>
</comment>
<evidence type="ECO:0000256" key="7">
    <source>
        <dbReference type="ARBA" id="ARBA00022842"/>
    </source>
</evidence>
<keyword evidence="6" id="KW-0479">Metal-binding</keyword>